<evidence type="ECO:0000313" key="2">
    <source>
        <dbReference type="Proteomes" id="UP000008932"/>
    </source>
</evidence>
<dbReference type="KEGG" id="psz:PSTAB_1482"/>
<reference key="2">
    <citation type="submission" date="2011-06" db="EMBL/GenBank/DDBJ databases">
        <title>Complete Genome Sequence of Pseudomonas stutzeri Strain CGMCC 1.1803.</title>
        <authorList>
            <person name="Yan Y."/>
            <person name="Chen M."/>
            <person name="Lu W."/>
            <person name="Zhang W."/>
            <person name="Ping S."/>
            <person name="Lin M."/>
        </authorList>
    </citation>
    <scope>NUCLEOTIDE SEQUENCE</scope>
    <source>
        <strain>ATCC 17588</strain>
    </source>
</reference>
<dbReference type="Proteomes" id="UP000008932">
    <property type="component" value="Chromosome"/>
</dbReference>
<protein>
    <submittedName>
        <fullName evidence="1">Uncharacterized protein</fullName>
    </submittedName>
</protein>
<dbReference type="EMBL" id="CP002881">
    <property type="protein sequence ID" value="AEJ04763.1"/>
    <property type="molecule type" value="Genomic_DNA"/>
</dbReference>
<proteinExistence type="predicted"/>
<dbReference type="AlphaFoldDB" id="F8H5D0"/>
<evidence type="ECO:0000313" key="1">
    <source>
        <dbReference type="EMBL" id="AEJ04763.1"/>
    </source>
</evidence>
<accession>F8H5D0</accession>
<sequence>MRDANEAPRMLRSVIEANTDAVEEYAVIISVLRITAALEQELIFRHCSNERLVLNATAKCY</sequence>
<reference evidence="2" key="3">
    <citation type="submission" date="2011-06" db="EMBL/GenBank/DDBJ databases">
        <title>Complete genome sequence of Pseudomonas stutzeri strain CGMCC 1.1803.</title>
        <authorList>
            <person name="Yan Y."/>
            <person name="Chen M."/>
            <person name="Lu W."/>
            <person name="Zhang W."/>
            <person name="Ping S."/>
            <person name="Lin M."/>
        </authorList>
    </citation>
    <scope>NUCLEOTIDE SEQUENCE [LARGE SCALE GENOMIC DNA]</scope>
    <source>
        <strain evidence="2">ATCC 17588 / DSM 5190 / CCUG 11256 / JCM 5965 / LMG 11199 / NCIMB 11358 / Stanier 221</strain>
    </source>
</reference>
<gene>
    <name evidence="1" type="ordered locus">PSTAB_1482</name>
</gene>
<reference evidence="1 2" key="1">
    <citation type="journal article" date="2011" name="J. Bacteriol.">
        <title>Complete Genome Sequence of the Type Strain Pseudomonas stutzeri CGMCC 1.1803.</title>
        <authorList>
            <person name="Chen M."/>
            <person name="Yan Y."/>
            <person name="Zhang W."/>
            <person name="Lu W."/>
            <person name="Wang J."/>
            <person name="Ping S."/>
            <person name="Lin M."/>
        </authorList>
    </citation>
    <scope>NUCLEOTIDE SEQUENCE [LARGE SCALE GENOMIC DNA]</scope>
    <source>
        <strain evidence="2">ATCC 17588 / DSM 5190 / CCUG 11256 / JCM 5965 / LMG 11199 / NCIMB 11358 / Stanier 221</strain>
    </source>
</reference>
<organism evidence="1 2">
    <name type="scientific">Stutzerimonas stutzeri (strain ATCC 17588 / DSM 5190 / CCUG 11256 / JCM 5965 / LMG 11199 / NBRC 14165 / NCIMB 11358 / Stanier 221)</name>
    <name type="common">Pseudomonas stutzeri</name>
    <dbReference type="NCBI Taxonomy" id="96563"/>
    <lineage>
        <taxon>Bacteria</taxon>
        <taxon>Pseudomonadati</taxon>
        <taxon>Pseudomonadota</taxon>
        <taxon>Gammaproteobacteria</taxon>
        <taxon>Pseudomonadales</taxon>
        <taxon>Pseudomonadaceae</taxon>
        <taxon>Stutzerimonas</taxon>
    </lineage>
</organism>
<name>F8H5D0_STUS2</name>
<dbReference type="HOGENOM" id="CLU_2919410_0_0_6"/>